<evidence type="ECO:0000256" key="4">
    <source>
        <dbReference type="ARBA" id="ARBA00023170"/>
    </source>
</evidence>
<dbReference type="GO" id="GO:0005886">
    <property type="term" value="C:plasma membrane"/>
    <property type="evidence" value="ECO:0007669"/>
    <property type="project" value="UniProtKB-SubCell"/>
</dbReference>
<accession>R7TJR9</accession>
<keyword evidence="2" id="KW-1003">Cell membrane</keyword>
<dbReference type="OrthoDB" id="9990906at2759"/>
<evidence type="ECO:0000256" key="6">
    <source>
        <dbReference type="SAM" id="Phobius"/>
    </source>
</evidence>
<evidence type="ECO:0000256" key="3">
    <source>
        <dbReference type="ARBA" id="ARBA00023040"/>
    </source>
</evidence>
<proteinExistence type="predicted"/>
<dbReference type="Proteomes" id="UP000014760">
    <property type="component" value="Unassembled WGS sequence"/>
</dbReference>
<dbReference type="HOGENOM" id="CLU_2628896_0_0_1"/>
<dbReference type="EMBL" id="KB310544">
    <property type="protein sequence ID" value="ELT91330.1"/>
    <property type="molecule type" value="Genomic_DNA"/>
</dbReference>
<keyword evidence="6" id="KW-0812">Transmembrane</keyword>
<keyword evidence="3" id="KW-0297">G-protein coupled receptor</keyword>
<keyword evidence="4" id="KW-0675">Receptor</keyword>
<keyword evidence="6" id="KW-1133">Transmembrane helix</keyword>
<dbReference type="InterPro" id="IPR052477">
    <property type="entry name" value="Orphan_GPCR1"/>
</dbReference>
<gene>
    <name evidence="7" type="ORF">CAPTEDRAFT_70816</name>
</gene>
<reference evidence="7 9" key="2">
    <citation type="journal article" date="2013" name="Nature">
        <title>Insights into bilaterian evolution from three spiralian genomes.</title>
        <authorList>
            <person name="Simakov O."/>
            <person name="Marletaz F."/>
            <person name="Cho S.J."/>
            <person name="Edsinger-Gonzales E."/>
            <person name="Havlak P."/>
            <person name="Hellsten U."/>
            <person name="Kuo D.H."/>
            <person name="Larsson T."/>
            <person name="Lv J."/>
            <person name="Arendt D."/>
            <person name="Savage R."/>
            <person name="Osoegawa K."/>
            <person name="de Jong P."/>
            <person name="Grimwood J."/>
            <person name="Chapman J.A."/>
            <person name="Shapiro H."/>
            <person name="Aerts A."/>
            <person name="Otillar R.P."/>
            <person name="Terry A.Y."/>
            <person name="Boore J.L."/>
            <person name="Grigoriev I.V."/>
            <person name="Lindberg D.R."/>
            <person name="Seaver E.C."/>
            <person name="Weisblat D.A."/>
            <person name="Putnam N.H."/>
            <person name="Rokhsar D.S."/>
        </authorList>
    </citation>
    <scope>NUCLEOTIDE SEQUENCE</scope>
    <source>
        <strain evidence="7 9">I ESC-2004</strain>
    </source>
</reference>
<evidence type="ECO:0000313" key="8">
    <source>
        <dbReference type="EnsemblMetazoa" id="CapteP70816"/>
    </source>
</evidence>
<dbReference type="AlphaFoldDB" id="R7TJR9"/>
<evidence type="ECO:0000313" key="7">
    <source>
        <dbReference type="EMBL" id="ELT91330.1"/>
    </source>
</evidence>
<organism evidence="7">
    <name type="scientific">Capitella teleta</name>
    <name type="common">Polychaete worm</name>
    <dbReference type="NCBI Taxonomy" id="283909"/>
    <lineage>
        <taxon>Eukaryota</taxon>
        <taxon>Metazoa</taxon>
        <taxon>Spiralia</taxon>
        <taxon>Lophotrochozoa</taxon>
        <taxon>Annelida</taxon>
        <taxon>Polychaeta</taxon>
        <taxon>Sedentaria</taxon>
        <taxon>Scolecida</taxon>
        <taxon>Capitellidae</taxon>
        <taxon>Capitella</taxon>
    </lineage>
</organism>
<feature type="transmembrane region" description="Helical" evidence="6">
    <location>
        <begin position="41"/>
        <end position="63"/>
    </location>
</feature>
<reference evidence="9" key="1">
    <citation type="submission" date="2012-12" db="EMBL/GenBank/DDBJ databases">
        <authorList>
            <person name="Hellsten U."/>
            <person name="Grimwood J."/>
            <person name="Chapman J.A."/>
            <person name="Shapiro H."/>
            <person name="Aerts A."/>
            <person name="Otillar R.P."/>
            <person name="Terry A.Y."/>
            <person name="Boore J.L."/>
            <person name="Simakov O."/>
            <person name="Marletaz F."/>
            <person name="Cho S.-J."/>
            <person name="Edsinger-Gonzales E."/>
            <person name="Havlak P."/>
            <person name="Kuo D.-H."/>
            <person name="Larsson T."/>
            <person name="Lv J."/>
            <person name="Arendt D."/>
            <person name="Savage R."/>
            <person name="Osoegawa K."/>
            <person name="de Jong P."/>
            <person name="Lindberg D.R."/>
            <person name="Seaver E.C."/>
            <person name="Weisblat D.A."/>
            <person name="Putnam N.H."/>
            <person name="Grigoriev I.V."/>
            <person name="Rokhsar D.S."/>
        </authorList>
    </citation>
    <scope>NUCLEOTIDE SEQUENCE</scope>
    <source>
        <strain evidence="9">I ESC-2004</strain>
    </source>
</reference>
<dbReference type="EnsemblMetazoa" id="CapteT70816">
    <property type="protein sequence ID" value="CapteP70816"/>
    <property type="gene ID" value="CapteG70816"/>
</dbReference>
<dbReference type="PANTHER" id="PTHR46272">
    <property type="entry name" value="G_PROTEIN_RECEP_F1_2 DOMAIN-CONTAINING PROTEIN"/>
    <property type="match status" value="1"/>
</dbReference>
<keyword evidence="9" id="KW-1185">Reference proteome</keyword>
<protein>
    <recommendedName>
        <fullName evidence="10">G-protein coupled receptors family 1 profile domain-containing protein</fullName>
    </recommendedName>
</protein>
<evidence type="ECO:0008006" key="10">
    <source>
        <dbReference type="Google" id="ProtNLM"/>
    </source>
</evidence>
<reference evidence="8" key="3">
    <citation type="submission" date="2015-06" db="UniProtKB">
        <authorList>
            <consortium name="EnsemblMetazoa"/>
        </authorList>
    </citation>
    <scope>IDENTIFICATION</scope>
</reference>
<evidence type="ECO:0000256" key="1">
    <source>
        <dbReference type="ARBA" id="ARBA00004651"/>
    </source>
</evidence>
<name>R7TJR9_CAPTE</name>
<feature type="non-terminal residue" evidence="7">
    <location>
        <position position="78"/>
    </location>
</feature>
<comment type="subcellular location">
    <subcellularLocation>
        <location evidence="1">Cell membrane</location>
        <topology evidence="1">Multi-pass membrane protein</topology>
    </subcellularLocation>
</comment>
<keyword evidence="6" id="KW-0472">Membrane</keyword>
<evidence type="ECO:0000256" key="2">
    <source>
        <dbReference type="ARBA" id="ARBA00022475"/>
    </source>
</evidence>
<dbReference type="GO" id="GO:0004930">
    <property type="term" value="F:G protein-coupled receptor activity"/>
    <property type="evidence" value="ECO:0007669"/>
    <property type="project" value="UniProtKB-KW"/>
</dbReference>
<dbReference type="STRING" id="283909.R7TJR9"/>
<evidence type="ECO:0000313" key="9">
    <source>
        <dbReference type="Proteomes" id="UP000014760"/>
    </source>
</evidence>
<keyword evidence="5" id="KW-0807">Transducer</keyword>
<dbReference type="EMBL" id="AMQN01013851">
    <property type="status" value="NOT_ANNOTATED_CDS"/>
    <property type="molecule type" value="Genomic_DNA"/>
</dbReference>
<dbReference type="PANTHER" id="PTHR46272:SF2">
    <property type="entry name" value="OCTOPAMINE RECEPTOR-LIKE"/>
    <property type="match status" value="1"/>
</dbReference>
<dbReference type="Gene3D" id="1.20.1070.10">
    <property type="entry name" value="Rhodopsin 7-helix transmembrane proteins"/>
    <property type="match status" value="1"/>
</dbReference>
<evidence type="ECO:0000256" key="5">
    <source>
        <dbReference type="ARBA" id="ARBA00023224"/>
    </source>
</evidence>
<dbReference type="SUPFAM" id="SSF81321">
    <property type="entry name" value="Family A G protein-coupled receptor-like"/>
    <property type="match status" value="1"/>
</dbReference>
<sequence length="78" mass="9158">MLMTVSWCFLFLNLPSCIYFIGVGEQTWPTETLQDLLNNHIAYDIVNLLYYINNAINFFLYCLTGTKFRRVLLGILTR</sequence>